<dbReference type="Proteomes" id="UP000018093">
    <property type="component" value="Unassembled WGS sequence"/>
</dbReference>
<accession>R7G765</accession>
<comment type="caution">
    <text evidence="1">The sequence shown here is derived from an EMBL/GenBank/DDBJ whole genome shotgun (WGS) entry which is preliminary data.</text>
</comment>
<dbReference type="EMBL" id="CBIN010000223">
    <property type="protein sequence ID" value="CDE23239.1"/>
    <property type="molecule type" value="Genomic_DNA"/>
</dbReference>
<evidence type="ECO:0000313" key="2">
    <source>
        <dbReference type="Proteomes" id="UP000018093"/>
    </source>
</evidence>
<reference evidence="1" key="1">
    <citation type="submission" date="2012-11" db="EMBL/GenBank/DDBJ databases">
        <title>Dependencies among metagenomic species, viruses, plasmids and units of genetic variation.</title>
        <authorList>
            <person name="Nielsen H.B."/>
            <person name="Almeida M."/>
            <person name="Juncker A.S."/>
            <person name="Rasmussen S."/>
            <person name="Li J."/>
            <person name="Sunagawa S."/>
            <person name="Plichta D."/>
            <person name="Gautier L."/>
            <person name="Le Chatelier E."/>
            <person name="Peletier E."/>
            <person name="Bonde I."/>
            <person name="Nielsen T."/>
            <person name="Manichanh C."/>
            <person name="Arumugam M."/>
            <person name="Batto J."/>
            <person name="Santos M.B.Q.D."/>
            <person name="Blom N."/>
            <person name="Borruel N."/>
            <person name="Burgdorf K.S."/>
            <person name="Boumezbeur F."/>
            <person name="Casellas F."/>
            <person name="Dore J."/>
            <person name="Guarner F."/>
            <person name="Hansen T."/>
            <person name="Hildebrand F."/>
            <person name="Kaas R.S."/>
            <person name="Kennedy S."/>
            <person name="Kristiansen K."/>
            <person name="Kultima J.R."/>
            <person name="Leonard P."/>
            <person name="Levenez F."/>
            <person name="Lund O."/>
            <person name="Moumen B."/>
            <person name="Le Paslier D."/>
            <person name="Pons N."/>
            <person name="Pedersen O."/>
            <person name="Prifti E."/>
            <person name="Qin J."/>
            <person name="Raes J."/>
            <person name="Tap J."/>
            <person name="Tims S."/>
            <person name="Ussery D.W."/>
            <person name="Yamada T."/>
            <person name="MetaHit consortium"/>
            <person name="Renault P."/>
            <person name="Sicheritz-Ponten T."/>
            <person name="Bork P."/>
            <person name="Wang J."/>
            <person name="Brunak S."/>
            <person name="Ehrlich S.D."/>
        </authorList>
    </citation>
    <scope>NUCLEOTIDE SEQUENCE [LARGE SCALE GENOMIC DNA]</scope>
</reference>
<sequence>MTNLEFYKDELKERIFEAEILENCEVEDVNS</sequence>
<gene>
    <name evidence="1" type="ORF">BN631_00027</name>
</gene>
<evidence type="ECO:0000313" key="1">
    <source>
        <dbReference type="EMBL" id="CDE23239.1"/>
    </source>
</evidence>
<name>R7G765_9FIRM</name>
<organism evidence="1 2">
    <name type="scientific">Amedibacillus dolichus CAG:375</name>
    <dbReference type="NCBI Taxonomy" id="1263076"/>
    <lineage>
        <taxon>Bacteria</taxon>
        <taxon>Bacillati</taxon>
        <taxon>Bacillota</taxon>
        <taxon>Erysipelotrichia</taxon>
        <taxon>Erysipelotrichales</taxon>
        <taxon>Erysipelotrichaceae</taxon>
        <taxon>Amedibacillus</taxon>
    </lineage>
</organism>
<proteinExistence type="predicted"/>
<protein>
    <submittedName>
        <fullName evidence="1">Uncharacterized protein</fullName>
    </submittedName>
</protein>
<dbReference type="AlphaFoldDB" id="R7G765"/>